<dbReference type="Proteomes" id="UP000339690">
    <property type="component" value="Chromosome"/>
</dbReference>
<reference evidence="2 3" key="1">
    <citation type="submission" date="2019-11" db="EMBL/GenBank/DDBJ databases">
        <title>Gracilibacillus salitolerans sp. nov., a moderate halophile isolated from a saline soil in northwest China.</title>
        <authorList>
            <person name="Gan L."/>
        </authorList>
    </citation>
    <scope>NUCLEOTIDE SEQUENCE [LARGE SCALE GENOMIC DNA]</scope>
    <source>
        <strain evidence="2 3">SCU50</strain>
    </source>
</reference>
<keyword evidence="1" id="KW-0472">Membrane</keyword>
<keyword evidence="3" id="KW-1185">Reference proteome</keyword>
<evidence type="ECO:0000256" key="1">
    <source>
        <dbReference type="SAM" id="Phobius"/>
    </source>
</evidence>
<accession>A0A5Q2TGR4</accession>
<feature type="transmembrane region" description="Helical" evidence="1">
    <location>
        <begin position="121"/>
        <end position="141"/>
    </location>
</feature>
<name>A0A5Q2TGR4_9BACI</name>
<evidence type="ECO:0000313" key="2">
    <source>
        <dbReference type="EMBL" id="QGH32598.1"/>
    </source>
</evidence>
<gene>
    <name evidence="2" type="ORF">GI584_00190</name>
</gene>
<feature type="transmembrane region" description="Helical" evidence="1">
    <location>
        <begin position="29"/>
        <end position="56"/>
    </location>
</feature>
<keyword evidence="1" id="KW-1133">Transmembrane helix</keyword>
<dbReference type="EMBL" id="CP045915">
    <property type="protein sequence ID" value="QGH32598.1"/>
    <property type="molecule type" value="Genomic_DNA"/>
</dbReference>
<evidence type="ECO:0000313" key="3">
    <source>
        <dbReference type="Proteomes" id="UP000339690"/>
    </source>
</evidence>
<protein>
    <submittedName>
        <fullName evidence="2">Uncharacterized protein</fullName>
    </submittedName>
</protein>
<feature type="transmembrane region" description="Helical" evidence="1">
    <location>
        <begin position="7"/>
        <end position="23"/>
    </location>
</feature>
<organism evidence="2 3">
    <name type="scientific">Gracilibacillus salitolerans</name>
    <dbReference type="NCBI Taxonomy" id="2663022"/>
    <lineage>
        <taxon>Bacteria</taxon>
        <taxon>Bacillati</taxon>
        <taxon>Bacillota</taxon>
        <taxon>Bacilli</taxon>
        <taxon>Bacillales</taxon>
        <taxon>Bacillaceae</taxon>
        <taxon>Gracilibacillus</taxon>
    </lineage>
</organism>
<dbReference type="KEGG" id="grc:GI584_00190"/>
<dbReference type="AlphaFoldDB" id="A0A5Q2TGR4"/>
<feature type="transmembrane region" description="Helical" evidence="1">
    <location>
        <begin position="68"/>
        <end position="87"/>
    </location>
</feature>
<keyword evidence="1" id="KW-0812">Transmembrane</keyword>
<sequence length="149" mass="16253">MGIIGDVLSWLGALIWGAIQWLLEGIGKFIQTLIDIIVAFFQVIYDLIQGLLYLLYMIGVLAVKLFQVLLEAGGLLWSLAVGFARTLGSLAYSPRSSGGHGYSDMVGRLFENLTPLQLEPIAYILLFAIWFTTAIGAMKLISSIRVGGD</sequence>
<proteinExistence type="predicted"/>
<dbReference type="RefSeq" id="WP_153789872.1">
    <property type="nucleotide sequence ID" value="NZ_CP045915.1"/>
</dbReference>